<evidence type="ECO:0000313" key="3">
    <source>
        <dbReference type="Proteomes" id="UP001211421"/>
    </source>
</evidence>
<sequence length="141" mass="15728">MLNADELDFLKGVVTDSGYPYYVVYPESFGANNRLIHIYLSKSPVEVNGFHFDIKQAVYMQMSHDEYIKTISEGEDVSFDIPVQDTMCYTSTPGTPLYPTIYQTSGSYNYDLDINYPLVFAIVFGACLLGGAVKSILFGGK</sequence>
<accession>A0AAW6E6K8</accession>
<keyword evidence="1" id="KW-0472">Membrane</keyword>
<feature type="transmembrane region" description="Helical" evidence="1">
    <location>
        <begin position="114"/>
        <end position="137"/>
    </location>
</feature>
<dbReference type="AlphaFoldDB" id="A0AAW6E6K8"/>
<dbReference type="Proteomes" id="UP001211421">
    <property type="component" value="Unassembled WGS sequence"/>
</dbReference>
<evidence type="ECO:0000313" key="2">
    <source>
        <dbReference type="EMBL" id="MDB8743354.1"/>
    </source>
</evidence>
<proteinExistence type="predicted"/>
<gene>
    <name evidence="2" type="ORF">PNV70_14935</name>
</gene>
<reference evidence="2" key="1">
    <citation type="submission" date="2023-01" db="EMBL/GenBank/DDBJ databases">
        <title>Human gut microbiome strain richness.</title>
        <authorList>
            <person name="Chen-Liaw A."/>
        </authorList>
    </citation>
    <scope>NUCLEOTIDE SEQUENCE</scope>
    <source>
        <strain evidence="2">D59st1_B8_D59t2_181005</strain>
    </source>
</reference>
<protein>
    <submittedName>
        <fullName evidence="2">Uncharacterized protein</fullName>
    </submittedName>
</protein>
<comment type="caution">
    <text evidence="2">The sequence shown here is derived from an EMBL/GenBank/DDBJ whole genome shotgun (WGS) entry which is preliminary data.</text>
</comment>
<dbReference type="RefSeq" id="WP_195552324.1">
    <property type="nucleotide sequence ID" value="NZ_JADMNX010000020.1"/>
</dbReference>
<name>A0AAW6E6K8_9FIRM</name>
<dbReference type="EMBL" id="JAQMLS010000020">
    <property type="protein sequence ID" value="MDB8743354.1"/>
    <property type="molecule type" value="Genomic_DNA"/>
</dbReference>
<keyword evidence="1" id="KW-0812">Transmembrane</keyword>
<organism evidence="2 3">
    <name type="scientific">Ruminococcus bicirculans</name>
    <name type="common">ex Wegman et al. 2014</name>
    <dbReference type="NCBI Taxonomy" id="1160721"/>
    <lineage>
        <taxon>Bacteria</taxon>
        <taxon>Bacillati</taxon>
        <taxon>Bacillota</taxon>
        <taxon>Clostridia</taxon>
        <taxon>Eubacteriales</taxon>
        <taxon>Oscillospiraceae</taxon>
        <taxon>Ruminococcus</taxon>
    </lineage>
</organism>
<keyword evidence="1" id="KW-1133">Transmembrane helix</keyword>
<evidence type="ECO:0000256" key="1">
    <source>
        <dbReference type="SAM" id="Phobius"/>
    </source>
</evidence>